<name>A0A0C9WY35_9AGAR</name>
<keyword evidence="1" id="KW-0732">Signal</keyword>
<evidence type="ECO:0000313" key="3">
    <source>
        <dbReference type="Proteomes" id="UP000054477"/>
    </source>
</evidence>
<sequence>MLGHQLNSSRARSSILMLFIYLSTPASRANIIKPMKPGNSRISALPLLRGTRVRYVEVLTICSNTPFVRQSFHRWLVHMGLRNGM</sequence>
<evidence type="ECO:0000313" key="2">
    <source>
        <dbReference type="EMBL" id="KIJ93843.1"/>
    </source>
</evidence>
<feature type="chain" id="PRO_5002205609" evidence="1">
    <location>
        <begin position="30"/>
        <end position="85"/>
    </location>
</feature>
<dbReference type="AlphaFoldDB" id="A0A0C9WY35"/>
<protein>
    <submittedName>
        <fullName evidence="2">Unplaced genomic scaffold K443scaffold_286, whole genome shotgun sequence</fullName>
    </submittedName>
</protein>
<dbReference type="Proteomes" id="UP000054477">
    <property type="component" value="Unassembled WGS sequence"/>
</dbReference>
<dbReference type="HOGENOM" id="CLU_2512973_0_0_1"/>
<gene>
    <name evidence="2" type="ORF">K443DRAFT_377323</name>
</gene>
<keyword evidence="3" id="KW-1185">Reference proteome</keyword>
<dbReference type="EMBL" id="KN838821">
    <property type="protein sequence ID" value="KIJ93843.1"/>
    <property type="molecule type" value="Genomic_DNA"/>
</dbReference>
<accession>A0A0C9WY35</accession>
<feature type="signal peptide" evidence="1">
    <location>
        <begin position="1"/>
        <end position="29"/>
    </location>
</feature>
<evidence type="ECO:0000256" key="1">
    <source>
        <dbReference type="SAM" id="SignalP"/>
    </source>
</evidence>
<reference evidence="3" key="2">
    <citation type="submission" date="2015-01" db="EMBL/GenBank/DDBJ databases">
        <title>Evolutionary Origins and Diversification of the Mycorrhizal Mutualists.</title>
        <authorList>
            <consortium name="DOE Joint Genome Institute"/>
            <consortium name="Mycorrhizal Genomics Consortium"/>
            <person name="Kohler A."/>
            <person name="Kuo A."/>
            <person name="Nagy L.G."/>
            <person name="Floudas D."/>
            <person name="Copeland A."/>
            <person name="Barry K.W."/>
            <person name="Cichocki N."/>
            <person name="Veneault-Fourrey C."/>
            <person name="LaButti K."/>
            <person name="Lindquist E.A."/>
            <person name="Lipzen A."/>
            <person name="Lundell T."/>
            <person name="Morin E."/>
            <person name="Murat C."/>
            <person name="Riley R."/>
            <person name="Ohm R."/>
            <person name="Sun H."/>
            <person name="Tunlid A."/>
            <person name="Henrissat B."/>
            <person name="Grigoriev I.V."/>
            <person name="Hibbett D.S."/>
            <person name="Martin F."/>
        </authorList>
    </citation>
    <scope>NUCLEOTIDE SEQUENCE [LARGE SCALE GENOMIC DNA]</scope>
    <source>
        <strain evidence="3">LaAM-08-1</strain>
    </source>
</reference>
<organism evidence="2 3">
    <name type="scientific">Laccaria amethystina LaAM-08-1</name>
    <dbReference type="NCBI Taxonomy" id="1095629"/>
    <lineage>
        <taxon>Eukaryota</taxon>
        <taxon>Fungi</taxon>
        <taxon>Dikarya</taxon>
        <taxon>Basidiomycota</taxon>
        <taxon>Agaricomycotina</taxon>
        <taxon>Agaricomycetes</taxon>
        <taxon>Agaricomycetidae</taxon>
        <taxon>Agaricales</taxon>
        <taxon>Agaricineae</taxon>
        <taxon>Hydnangiaceae</taxon>
        <taxon>Laccaria</taxon>
    </lineage>
</organism>
<reference evidence="2 3" key="1">
    <citation type="submission" date="2014-04" db="EMBL/GenBank/DDBJ databases">
        <authorList>
            <consortium name="DOE Joint Genome Institute"/>
            <person name="Kuo A."/>
            <person name="Kohler A."/>
            <person name="Nagy L.G."/>
            <person name="Floudas D."/>
            <person name="Copeland A."/>
            <person name="Barry K.W."/>
            <person name="Cichocki N."/>
            <person name="Veneault-Fourrey C."/>
            <person name="LaButti K."/>
            <person name="Lindquist E.A."/>
            <person name="Lipzen A."/>
            <person name="Lundell T."/>
            <person name="Morin E."/>
            <person name="Murat C."/>
            <person name="Sun H."/>
            <person name="Tunlid A."/>
            <person name="Henrissat B."/>
            <person name="Grigoriev I.V."/>
            <person name="Hibbett D.S."/>
            <person name="Martin F."/>
            <person name="Nordberg H.P."/>
            <person name="Cantor M.N."/>
            <person name="Hua S.X."/>
        </authorList>
    </citation>
    <scope>NUCLEOTIDE SEQUENCE [LARGE SCALE GENOMIC DNA]</scope>
    <source>
        <strain evidence="2 3">LaAM-08-1</strain>
    </source>
</reference>
<proteinExistence type="predicted"/>